<keyword evidence="2" id="KW-1185">Reference proteome</keyword>
<gene>
    <name evidence="1" type="ORF">QVD17_03776</name>
</gene>
<organism evidence="1 2">
    <name type="scientific">Tagetes erecta</name>
    <name type="common">African marigold</name>
    <dbReference type="NCBI Taxonomy" id="13708"/>
    <lineage>
        <taxon>Eukaryota</taxon>
        <taxon>Viridiplantae</taxon>
        <taxon>Streptophyta</taxon>
        <taxon>Embryophyta</taxon>
        <taxon>Tracheophyta</taxon>
        <taxon>Spermatophyta</taxon>
        <taxon>Magnoliopsida</taxon>
        <taxon>eudicotyledons</taxon>
        <taxon>Gunneridae</taxon>
        <taxon>Pentapetalae</taxon>
        <taxon>asterids</taxon>
        <taxon>campanulids</taxon>
        <taxon>Asterales</taxon>
        <taxon>Asteraceae</taxon>
        <taxon>Asteroideae</taxon>
        <taxon>Heliantheae alliance</taxon>
        <taxon>Tageteae</taxon>
        <taxon>Tagetes</taxon>
    </lineage>
</organism>
<comment type="caution">
    <text evidence="1">The sequence shown here is derived from an EMBL/GenBank/DDBJ whole genome shotgun (WGS) entry which is preliminary data.</text>
</comment>
<protein>
    <submittedName>
        <fullName evidence="1">Uncharacterized protein</fullName>
    </submittedName>
</protein>
<evidence type="ECO:0000313" key="1">
    <source>
        <dbReference type="EMBL" id="KAK1437975.1"/>
    </source>
</evidence>
<dbReference type="EMBL" id="JAUHHV010000001">
    <property type="protein sequence ID" value="KAK1437975.1"/>
    <property type="molecule type" value="Genomic_DNA"/>
</dbReference>
<name>A0AAD8L8X8_TARER</name>
<dbReference type="AlphaFoldDB" id="A0AAD8L8X8"/>
<dbReference type="Proteomes" id="UP001229421">
    <property type="component" value="Unassembled WGS sequence"/>
</dbReference>
<proteinExistence type="predicted"/>
<evidence type="ECO:0000313" key="2">
    <source>
        <dbReference type="Proteomes" id="UP001229421"/>
    </source>
</evidence>
<sequence>MCVMEYNFNLYIHVLNQLQLQSPHVCSSIFLLLHKSTTSSSISINFSILQFSQLFPCLLGGGRVIDIGKQNNLHRF</sequence>
<reference evidence="1" key="1">
    <citation type="journal article" date="2023" name="bioRxiv">
        <title>Improved chromosome-level genome assembly for marigold (Tagetes erecta).</title>
        <authorList>
            <person name="Jiang F."/>
            <person name="Yuan L."/>
            <person name="Wang S."/>
            <person name="Wang H."/>
            <person name="Xu D."/>
            <person name="Wang A."/>
            <person name="Fan W."/>
        </authorList>
    </citation>
    <scope>NUCLEOTIDE SEQUENCE</scope>
    <source>
        <strain evidence="1">WSJ</strain>
        <tissue evidence="1">Leaf</tissue>
    </source>
</reference>
<accession>A0AAD8L8X8</accession>